<dbReference type="EMBL" id="KY083065">
    <property type="protein sequence ID" value="ARX95854.1"/>
    <property type="molecule type" value="Genomic_DNA"/>
</dbReference>
<proteinExistence type="inferred from homology"/>
<geneLocation type="plastid" evidence="10"/>
<gene>
    <name evidence="10" type="primary">rpl3</name>
    <name evidence="10" type="ORF">Thor_193</name>
</gene>
<keyword evidence="4" id="KW-0694">RNA-binding</keyword>
<protein>
    <recommendedName>
        <fullName evidence="7">Large ribosomal subunit protein uL3c</fullName>
    </recommendedName>
    <alternativeName>
        <fullName evidence="8">50S ribosomal protein L3, chloroplastic</fullName>
    </alternativeName>
</protein>
<dbReference type="FunFam" id="2.40.30.10:FF:000065">
    <property type="entry name" value="50S ribosomal protein L3, chloroplastic"/>
    <property type="match status" value="1"/>
</dbReference>
<dbReference type="InterPro" id="IPR000597">
    <property type="entry name" value="Ribosomal_uL3"/>
</dbReference>
<dbReference type="InterPro" id="IPR009000">
    <property type="entry name" value="Transl_B-barrel_sf"/>
</dbReference>
<evidence type="ECO:0000256" key="5">
    <source>
        <dbReference type="ARBA" id="ARBA00022980"/>
    </source>
</evidence>
<keyword evidence="6" id="KW-0687">Ribonucleoprotein</keyword>
<evidence type="ECO:0000256" key="3">
    <source>
        <dbReference type="ARBA" id="ARBA00022730"/>
    </source>
</evidence>
<dbReference type="Pfam" id="PF00297">
    <property type="entry name" value="Ribosomal_L3"/>
    <property type="match status" value="1"/>
</dbReference>
<keyword evidence="3" id="KW-0699">rRNA-binding</keyword>
<dbReference type="HAMAP" id="MF_01325_B">
    <property type="entry name" value="Ribosomal_uL3_B"/>
    <property type="match status" value="1"/>
</dbReference>
<comment type="subunit">
    <text evidence="2">Part of the 50S ribosomal subunit.</text>
</comment>
<keyword evidence="5 10" id="KW-0689">Ribosomal protein</keyword>
<evidence type="ECO:0000313" key="11">
    <source>
        <dbReference type="EMBL" id="ARX95854.1"/>
    </source>
</evidence>
<dbReference type="SUPFAM" id="SSF50447">
    <property type="entry name" value="Translation proteins"/>
    <property type="match status" value="1"/>
</dbReference>
<dbReference type="NCBIfam" id="TIGR03625">
    <property type="entry name" value="L3_bact"/>
    <property type="match status" value="1"/>
</dbReference>
<reference evidence="11" key="1">
    <citation type="submission" date="2016-11" db="EMBL/GenBank/DDBJ databases">
        <title>Complete Chloroplast Genome of Thorea hispida.</title>
        <authorList>
            <person name="Nan F."/>
            <person name="Xie S."/>
        </authorList>
    </citation>
    <scope>NUCLEOTIDE SEQUENCE</scope>
</reference>
<dbReference type="PANTHER" id="PTHR11229:SF16">
    <property type="entry name" value="LARGE RIBOSOMAL SUBUNIT PROTEIN UL3C"/>
    <property type="match status" value="1"/>
</dbReference>
<dbReference type="GeneID" id="29072891"/>
<dbReference type="GO" id="GO:0019843">
    <property type="term" value="F:rRNA binding"/>
    <property type="evidence" value="ECO:0007669"/>
    <property type="project" value="UniProtKB-KW"/>
</dbReference>
<sequence length="211" mass="22829">MCISLLGTKVGMTQIFNTSGLCIPVTIMQVGPCIITLIKTIESDGYNAVQLGYKQISSHLLTNAQFGHLNHKGLPSLKYLYETKTDSPKSFKIGQIITATNFKIGEFINVSGLTIGRGFSGYQKKHHFSRGPMSHGCKNHRKPGSIGAGTTPGRVFPGKKMAGRLGNNNTTIRNLQILDIDTNKDLVIIKGAVPGKVGNIVKIHPTLTLRS</sequence>
<dbReference type="GO" id="GO:0006412">
    <property type="term" value="P:translation"/>
    <property type="evidence" value="ECO:0007669"/>
    <property type="project" value="InterPro"/>
</dbReference>
<evidence type="ECO:0000256" key="8">
    <source>
        <dbReference type="ARBA" id="ARBA00035503"/>
    </source>
</evidence>
<reference evidence="10" key="2">
    <citation type="journal article" date="2018" name="PLoS ONE">
        <title>Plastid genome analysis of three Nemaliophycidae red algal species suggests environmental adaptation for iron limited habitats.</title>
        <authorList>
            <person name="Cho C.H."/>
            <person name="Choi J.W."/>
            <person name="Lam D.W."/>
            <person name="Kim K.M."/>
            <person name="Yoon H.S."/>
        </authorList>
    </citation>
    <scope>NUCLEOTIDE SEQUENCE</scope>
</reference>
<evidence type="ECO:0000313" key="10">
    <source>
        <dbReference type="EMBL" id="AOM65485.1"/>
    </source>
</evidence>
<dbReference type="EMBL" id="KX284714">
    <property type="protein sequence ID" value="AOM65485.1"/>
    <property type="molecule type" value="Genomic_DNA"/>
</dbReference>
<feature type="region of interest" description="Disordered" evidence="9">
    <location>
        <begin position="130"/>
        <end position="153"/>
    </location>
</feature>
<evidence type="ECO:0000256" key="2">
    <source>
        <dbReference type="ARBA" id="ARBA00011838"/>
    </source>
</evidence>
<name>A0A1C9CAT8_9FLOR</name>
<evidence type="ECO:0000256" key="6">
    <source>
        <dbReference type="ARBA" id="ARBA00023274"/>
    </source>
</evidence>
<evidence type="ECO:0000256" key="4">
    <source>
        <dbReference type="ARBA" id="ARBA00022884"/>
    </source>
</evidence>
<dbReference type="PANTHER" id="PTHR11229">
    <property type="entry name" value="50S RIBOSOMAL PROTEIN L3"/>
    <property type="match status" value="1"/>
</dbReference>
<organism evidence="10">
    <name type="scientific">Thorea hispida</name>
    <dbReference type="NCBI Taxonomy" id="202687"/>
    <lineage>
        <taxon>Eukaryota</taxon>
        <taxon>Rhodophyta</taxon>
        <taxon>Florideophyceae</taxon>
        <taxon>Nemaliophycidae</taxon>
        <taxon>Thoreales</taxon>
        <taxon>Thoreaceae</taxon>
        <taxon>Thorea</taxon>
    </lineage>
</organism>
<dbReference type="GO" id="GO:0003735">
    <property type="term" value="F:structural constituent of ribosome"/>
    <property type="evidence" value="ECO:0007669"/>
    <property type="project" value="InterPro"/>
</dbReference>
<dbReference type="RefSeq" id="YP_009296550.1">
    <property type="nucleotide sequence ID" value="NC_031171.1"/>
</dbReference>
<dbReference type="Gene3D" id="3.30.160.810">
    <property type="match status" value="1"/>
</dbReference>
<comment type="similarity">
    <text evidence="1">Belongs to the universal ribosomal protein uL3 family.</text>
</comment>
<keyword evidence="11" id="KW-0150">Chloroplast</keyword>
<dbReference type="GO" id="GO:0022625">
    <property type="term" value="C:cytosolic large ribosomal subunit"/>
    <property type="evidence" value="ECO:0007669"/>
    <property type="project" value="TreeGrafter"/>
</dbReference>
<evidence type="ECO:0000256" key="7">
    <source>
        <dbReference type="ARBA" id="ARBA00035213"/>
    </source>
</evidence>
<evidence type="ECO:0000256" key="9">
    <source>
        <dbReference type="SAM" id="MobiDB-lite"/>
    </source>
</evidence>
<evidence type="ECO:0000256" key="1">
    <source>
        <dbReference type="ARBA" id="ARBA00006540"/>
    </source>
</evidence>
<keyword evidence="10" id="KW-0934">Plastid</keyword>
<dbReference type="InterPro" id="IPR019927">
    <property type="entry name" value="Ribosomal_uL3_bac/org-type"/>
</dbReference>
<accession>A0A1C9CAT8</accession>
<dbReference type="AlphaFoldDB" id="A0A1C9CAT8"/>
<dbReference type="Gene3D" id="2.40.30.10">
    <property type="entry name" value="Translation factors"/>
    <property type="match status" value="1"/>
</dbReference>